<dbReference type="SUPFAM" id="SSF48008">
    <property type="entry name" value="GntR ligand-binding domain-like"/>
    <property type="match status" value="1"/>
</dbReference>
<dbReference type="GO" id="GO:0003677">
    <property type="term" value="F:DNA binding"/>
    <property type="evidence" value="ECO:0007669"/>
    <property type="project" value="UniProtKB-KW"/>
</dbReference>
<dbReference type="PANTHER" id="PTHR43537">
    <property type="entry name" value="TRANSCRIPTIONAL REGULATOR, GNTR FAMILY"/>
    <property type="match status" value="1"/>
</dbReference>
<organism evidence="5 6">
    <name type="scientific">Lampropedia puyangensis</name>
    <dbReference type="NCBI Taxonomy" id="1330072"/>
    <lineage>
        <taxon>Bacteria</taxon>
        <taxon>Pseudomonadati</taxon>
        <taxon>Pseudomonadota</taxon>
        <taxon>Betaproteobacteria</taxon>
        <taxon>Burkholderiales</taxon>
        <taxon>Comamonadaceae</taxon>
        <taxon>Lampropedia</taxon>
    </lineage>
</organism>
<dbReference type="SMART" id="SM00895">
    <property type="entry name" value="FCD"/>
    <property type="match status" value="1"/>
</dbReference>
<name>A0A4S8FB90_9BURK</name>
<dbReference type="Proteomes" id="UP000308917">
    <property type="component" value="Unassembled WGS sequence"/>
</dbReference>
<dbReference type="GO" id="GO:0003700">
    <property type="term" value="F:DNA-binding transcription factor activity"/>
    <property type="evidence" value="ECO:0007669"/>
    <property type="project" value="InterPro"/>
</dbReference>
<gene>
    <name evidence="5" type="ORF">E9531_03620</name>
</gene>
<dbReference type="AlphaFoldDB" id="A0A4S8FB90"/>
<proteinExistence type="predicted"/>
<dbReference type="EMBL" id="STFG01000002">
    <property type="protein sequence ID" value="THU04489.1"/>
    <property type="molecule type" value="Genomic_DNA"/>
</dbReference>
<dbReference type="SUPFAM" id="SSF46785">
    <property type="entry name" value="Winged helix' DNA-binding domain"/>
    <property type="match status" value="1"/>
</dbReference>
<dbReference type="InterPro" id="IPR011711">
    <property type="entry name" value="GntR_C"/>
</dbReference>
<dbReference type="PROSITE" id="PS50949">
    <property type="entry name" value="HTH_GNTR"/>
    <property type="match status" value="1"/>
</dbReference>
<dbReference type="Gene3D" id="1.20.120.530">
    <property type="entry name" value="GntR ligand-binding domain-like"/>
    <property type="match status" value="1"/>
</dbReference>
<dbReference type="Pfam" id="PF07729">
    <property type="entry name" value="FCD"/>
    <property type="match status" value="1"/>
</dbReference>
<keyword evidence="2" id="KW-0238">DNA-binding</keyword>
<dbReference type="SMART" id="SM00345">
    <property type="entry name" value="HTH_GNTR"/>
    <property type="match status" value="1"/>
</dbReference>
<keyword evidence="1" id="KW-0805">Transcription regulation</keyword>
<dbReference type="PANTHER" id="PTHR43537:SF53">
    <property type="entry name" value="HTH-TYPE TRANSCRIPTIONAL REPRESSOR NANR"/>
    <property type="match status" value="1"/>
</dbReference>
<protein>
    <submittedName>
        <fullName evidence="5">GntR family transcriptional regulator</fullName>
    </submittedName>
</protein>
<dbReference type="Pfam" id="PF00392">
    <property type="entry name" value="GntR"/>
    <property type="match status" value="1"/>
</dbReference>
<evidence type="ECO:0000313" key="5">
    <source>
        <dbReference type="EMBL" id="THU04489.1"/>
    </source>
</evidence>
<dbReference type="OrthoDB" id="5243844at2"/>
<dbReference type="Gene3D" id="1.10.10.10">
    <property type="entry name" value="Winged helix-like DNA-binding domain superfamily/Winged helix DNA-binding domain"/>
    <property type="match status" value="1"/>
</dbReference>
<keyword evidence="6" id="KW-1185">Reference proteome</keyword>
<dbReference type="InterPro" id="IPR000524">
    <property type="entry name" value="Tscrpt_reg_HTH_GntR"/>
</dbReference>
<evidence type="ECO:0000256" key="2">
    <source>
        <dbReference type="ARBA" id="ARBA00023125"/>
    </source>
</evidence>
<feature type="domain" description="HTH gntR-type" evidence="4">
    <location>
        <begin position="19"/>
        <end position="86"/>
    </location>
</feature>
<comment type="caution">
    <text evidence="5">The sequence shown here is derived from an EMBL/GenBank/DDBJ whole genome shotgun (WGS) entry which is preliminary data.</text>
</comment>
<evidence type="ECO:0000313" key="6">
    <source>
        <dbReference type="Proteomes" id="UP000308917"/>
    </source>
</evidence>
<dbReference type="InterPro" id="IPR036388">
    <property type="entry name" value="WH-like_DNA-bd_sf"/>
</dbReference>
<sequence>MNTSTKAAGMRAADNAHLHAAHDPIYEKMYAAIFERRLPPGTKLGEDKLAGIFGVSRARIRQTLARLAFDQIIELIPQRGAFVASPTPQQARDVFEARRLIEPALVARLIGDVQPTHLAQLKAHVKREMAARASGDQHAVVRLSGEFHTLLGDLAGNSALAASLRQMCAQTVLIIALYDSPTRQACRADEHEQLVAAIEAKDTGHACALMLEHLRHIEAGLVLHKDAVEVDLQAVFSDALE</sequence>
<evidence type="ECO:0000256" key="1">
    <source>
        <dbReference type="ARBA" id="ARBA00023015"/>
    </source>
</evidence>
<evidence type="ECO:0000256" key="3">
    <source>
        <dbReference type="ARBA" id="ARBA00023163"/>
    </source>
</evidence>
<keyword evidence="3" id="KW-0804">Transcription</keyword>
<dbReference type="RefSeq" id="WP_136572385.1">
    <property type="nucleotide sequence ID" value="NZ_STFG01000002.1"/>
</dbReference>
<evidence type="ECO:0000259" key="4">
    <source>
        <dbReference type="PROSITE" id="PS50949"/>
    </source>
</evidence>
<reference evidence="5 6" key="1">
    <citation type="journal article" date="2015" name="Antonie Van Leeuwenhoek">
        <title>Lampropedia puyangensis sp. nov., isolated from symptomatic bark of Populus ? euramericana canker and emended description of Lampropedia hyalina (Ehrenberg 1832) Lee et al. 2004.</title>
        <authorList>
            <person name="Li Y."/>
            <person name="Wang T."/>
            <person name="Piao C.G."/>
            <person name="Wang L.F."/>
            <person name="Tian G.Z."/>
            <person name="Zhu T.H."/>
            <person name="Guo M.W."/>
        </authorList>
    </citation>
    <scope>NUCLEOTIDE SEQUENCE [LARGE SCALE GENOMIC DNA]</scope>
    <source>
        <strain evidence="5 6">2-bin</strain>
    </source>
</reference>
<dbReference type="InterPro" id="IPR036390">
    <property type="entry name" value="WH_DNA-bd_sf"/>
</dbReference>
<accession>A0A4S8FB90</accession>
<dbReference type="InterPro" id="IPR008920">
    <property type="entry name" value="TF_FadR/GntR_C"/>
</dbReference>